<gene>
    <name evidence="1" type="ORF">EVAR_40623_1</name>
</gene>
<keyword evidence="2" id="KW-1185">Reference proteome</keyword>
<dbReference type="OrthoDB" id="361102at2759"/>
<reference evidence="1 2" key="1">
    <citation type="journal article" date="2019" name="Commun. Biol.">
        <title>The bagworm genome reveals a unique fibroin gene that provides high tensile strength.</title>
        <authorList>
            <person name="Kono N."/>
            <person name="Nakamura H."/>
            <person name="Ohtoshi R."/>
            <person name="Tomita M."/>
            <person name="Numata K."/>
            <person name="Arakawa K."/>
        </authorList>
    </citation>
    <scope>NUCLEOTIDE SEQUENCE [LARGE SCALE GENOMIC DNA]</scope>
</reference>
<accession>A0A4C1XGP6</accession>
<proteinExistence type="predicted"/>
<evidence type="ECO:0000313" key="1">
    <source>
        <dbReference type="EMBL" id="GBP62172.1"/>
    </source>
</evidence>
<evidence type="ECO:0000313" key="2">
    <source>
        <dbReference type="Proteomes" id="UP000299102"/>
    </source>
</evidence>
<organism evidence="1 2">
    <name type="scientific">Eumeta variegata</name>
    <name type="common">Bagworm moth</name>
    <name type="synonym">Eumeta japonica</name>
    <dbReference type="NCBI Taxonomy" id="151549"/>
    <lineage>
        <taxon>Eukaryota</taxon>
        <taxon>Metazoa</taxon>
        <taxon>Ecdysozoa</taxon>
        <taxon>Arthropoda</taxon>
        <taxon>Hexapoda</taxon>
        <taxon>Insecta</taxon>
        <taxon>Pterygota</taxon>
        <taxon>Neoptera</taxon>
        <taxon>Endopterygota</taxon>
        <taxon>Lepidoptera</taxon>
        <taxon>Glossata</taxon>
        <taxon>Ditrysia</taxon>
        <taxon>Tineoidea</taxon>
        <taxon>Psychidae</taxon>
        <taxon>Oiketicinae</taxon>
        <taxon>Eumeta</taxon>
    </lineage>
</organism>
<name>A0A4C1XGP6_EUMVA</name>
<comment type="caution">
    <text evidence="1">The sequence shown here is derived from an EMBL/GenBank/DDBJ whole genome shotgun (WGS) entry which is preliminary data.</text>
</comment>
<dbReference type="EMBL" id="BGZK01000833">
    <property type="protein sequence ID" value="GBP62172.1"/>
    <property type="molecule type" value="Genomic_DNA"/>
</dbReference>
<dbReference type="Proteomes" id="UP000299102">
    <property type="component" value="Unassembled WGS sequence"/>
</dbReference>
<sequence>MASEPYNKHGPTCSWSVFFQTVTIAHSSSITPSTEYNKLDFRATCGKLLTRGTSQRPRPHGTLFVLRYKYRYQLEIILDPVAGVPFEQKVQTLVQRNKNYGHFDTFFAFCSIKIVRRCVEFKRGRTSTKDVPRSDLPKTIATAAMLLTYSSDFGAARLGPCELRTVVPYTYTSSERSAELHETEYGNGIRIKSMNEIESGIAPRPELKTERRGLTARSLQKSKNTFHAHASHVTGGKLISKRTEDTTTNYETPFQHQKALLSLSLERESIRALILEHGVVKIFAGAQCHAEVMCQDLGRADL</sequence>
<protein>
    <submittedName>
        <fullName evidence="1">Uncharacterized protein</fullName>
    </submittedName>
</protein>
<dbReference type="AlphaFoldDB" id="A0A4C1XGP6"/>